<gene>
    <name evidence="4" type="ORF">HG537_0G01930</name>
</gene>
<protein>
    <recommendedName>
        <fullName evidence="3">Sir4 SID domain-containing protein</fullName>
    </recommendedName>
</protein>
<reference evidence="4 5" key="1">
    <citation type="submission" date="2020-06" db="EMBL/GenBank/DDBJ databases">
        <title>The yeast mating-type switching endonuclease HO is a domesticated member of an unorthodox homing genetic element family.</title>
        <authorList>
            <person name="Coughlan A.Y."/>
            <person name="Lombardi L."/>
            <person name="Braun-Galleani S."/>
            <person name="Martos A.R."/>
            <person name="Galeote V."/>
            <person name="Bigey F."/>
            <person name="Dequin S."/>
            <person name="Byrne K.P."/>
            <person name="Wolfe K.H."/>
        </authorList>
    </citation>
    <scope>NUCLEOTIDE SEQUENCE [LARGE SCALE GENOMIC DNA]</scope>
    <source>
        <strain evidence="4 5">CBS2947</strain>
    </source>
</reference>
<feature type="compositionally biased region" description="Basic and acidic residues" evidence="2">
    <location>
        <begin position="518"/>
        <end position="542"/>
    </location>
</feature>
<feature type="compositionally biased region" description="Basic and acidic residues" evidence="2">
    <location>
        <begin position="1049"/>
        <end position="1065"/>
    </location>
</feature>
<sequence length="1424" mass="156881">MQNDSGSSSGNSSPGSRASPISAHTIPLLSKLPAAEQSRVSDGPSLQDNRTPPPRQIPLLRFTPTSESWKRKSTSASPSGSSRPALGIVPLSKDPSKKKKTMSVEKVPAPAEIPKSRLLNLLRSKSKVGNFHNVTLNKADMQQLSRSSNTVPEFISVNQSARVRSAPSEKVAKRASEGVSTNLGELAHEKLTPYEVFTKSRTFTSSIKNLLQGDISNQTAKQAPDAKVRKVFSTNGPGTAQRNDAMEKPLAAEEKTQLPSEIKDANRKIEPSVIKKRTFDVAMPQDQQPAADVASSNKHPKVLPHDTAGAKDRKHDADIVLINEDYKALQNDRVVAKDQKRDADIASTNKDSEALRSDVVTAEKQQRKADAMSTTKDFNAPRSDVGTTEKQQPKVDAASTNKDSKVPRSDVVTAEKQQTKVDATSLNKNAEVRRRDLDANKEQYPDANTVSSKNSKSQTHGKVMHFAKTPSIASMLNNEGDYNVTDKSRPNENNKGLPTAVSHTRTLPTDNSKSTETLVHEVPPESSERRNSVGKQKKEQVNKENNAFEPMHPINGKKNIDSGPLMGIAEKWNNALLQEPANSSSQRQALADLFTKLYQNNMLIKSENTHSTDGRAVSPSRLDGDRRREHIVDARIVTDIGLLTSEEISDERPNITHRQKPHHLRGAVVIQDTASPKLAAGQQLEEDKSLFYLTESEDTLSDDEAPSGSVRPARQESPKAHSSVQRPVSHATLHENSSVGHPISAGKDSLLQDPEVERRRIDRELAIKVTAEFDEKAWFNKSTVMNLVEPGIAKHSSMASHPKVSVTNNICSTENYEHSHAYYYQQLHKRSKLEFIPLRGPVAAEFGKRGKPSPSKVLVSSSRTENRPGEMWKRNWRALLQTRSILFDFGPAPSSQKSDDLHSKQIAQLRRIFDSEFGTKIASQLNGDVEIIISGDSIKATKAVESILNDPVRASNLNKNLRVWSIEKAYHFLENMGINLKKWTSGASVTPESVPKATGQVPISNILATDTREAEGVSATVKEGEVNESVVKEPIAKKPISKQQVAEKPIAERPVAKERVAKEPTSKQQVAEKPIAERPVAKEPVAKAPVTKALDAKAPVAKEPVIKGPISKETAAKEPVAKEPTFKEPAAERPVAKEPVARERIAREPISKQQVVEETTAERPVARGPITKWSITKGPVSKEPISKQVAKRPIAEIPVTKEPTIKDAREPDAINTIAEEVKELPTKESKKPFVRVFSANMAPLTKAFTAQPSKAQLGVNRILRTTTKAHDTTTATPNTPEQTAITETVTHKEPLHEITPTPANELQQRKKSIAEIVDVDIGKTDSETESDALQEDLNSILQKASNQLDNKDNQIKAAQKLILALCQDIMKKELEITSLHGKLNDTERQLKEKDKSIQDYTEALIQRELQLRKISKRKRDLANR</sequence>
<dbReference type="Gene3D" id="6.10.140.1820">
    <property type="match status" value="1"/>
</dbReference>
<dbReference type="OrthoDB" id="4070763at2759"/>
<dbReference type="InterPro" id="IPR031556">
    <property type="entry name" value="SIR4_SID"/>
</dbReference>
<feature type="compositionally biased region" description="Basic and acidic residues" evidence="2">
    <location>
        <begin position="1074"/>
        <end position="1083"/>
    </location>
</feature>
<evidence type="ECO:0000313" key="5">
    <source>
        <dbReference type="Proteomes" id="UP000510647"/>
    </source>
</evidence>
<feature type="coiled-coil region" evidence="1">
    <location>
        <begin position="1334"/>
        <end position="1403"/>
    </location>
</feature>
<feature type="region of interest" description="Disordered" evidence="2">
    <location>
        <begin position="1"/>
        <end position="109"/>
    </location>
</feature>
<feature type="region of interest" description="Disordered" evidence="2">
    <location>
        <begin position="477"/>
        <end position="560"/>
    </location>
</feature>
<organism evidence="4 5">
    <name type="scientific">Torulaspora globosa</name>
    <dbReference type="NCBI Taxonomy" id="48254"/>
    <lineage>
        <taxon>Eukaryota</taxon>
        <taxon>Fungi</taxon>
        <taxon>Dikarya</taxon>
        <taxon>Ascomycota</taxon>
        <taxon>Saccharomycotina</taxon>
        <taxon>Saccharomycetes</taxon>
        <taxon>Saccharomycetales</taxon>
        <taxon>Saccharomycetaceae</taxon>
        <taxon>Torulaspora</taxon>
    </lineage>
</organism>
<dbReference type="InterPro" id="IPR009970">
    <property type="entry name" value="HC2"/>
</dbReference>
<feature type="region of interest" description="Disordered" evidence="2">
    <location>
        <begin position="354"/>
        <end position="460"/>
    </location>
</feature>
<dbReference type="GO" id="GO:0003677">
    <property type="term" value="F:DNA binding"/>
    <property type="evidence" value="ECO:0007669"/>
    <property type="project" value="InterPro"/>
</dbReference>
<dbReference type="CDD" id="cd13746">
    <property type="entry name" value="Sir4p-SID_like"/>
    <property type="match status" value="1"/>
</dbReference>
<evidence type="ECO:0000256" key="2">
    <source>
        <dbReference type="SAM" id="MobiDB-lite"/>
    </source>
</evidence>
<dbReference type="Pfam" id="PF07382">
    <property type="entry name" value="HC2"/>
    <property type="match status" value="1"/>
</dbReference>
<feature type="compositionally biased region" description="Polar residues" evidence="2">
    <location>
        <begin position="38"/>
        <end position="50"/>
    </location>
</feature>
<evidence type="ECO:0000256" key="1">
    <source>
        <dbReference type="SAM" id="Coils"/>
    </source>
</evidence>
<feature type="compositionally biased region" description="Low complexity" evidence="2">
    <location>
        <begin position="1"/>
        <end position="19"/>
    </location>
</feature>
<accession>A0A7H9HXJ6</accession>
<feature type="compositionally biased region" description="Basic and acidic residues" evidence="2">
    <location>
        <begin position="430"/>
        <end position="444"/>
    </location>
</feature>
<evidence type="ECO:0000313" key="4">
    <source>
        <dbReference type="EMBL" id="QLQ81939.1"/>
    </source>
</evidence>
<feature type="compositionally biased region" description="Polar residues" evidence="2">
    <location>
        <begin position="446"/>
        <end position="460"/>
    </location>
</feature>
<keyword evidence="5" id="KW-1185">Reference proteome</keyword>
<dbReference type="SUPFAM" id="SSF90242">
    <property type="entry name" value="Dimerization motif of sir4"/>
    <property type="match status" value="1"/>
</dbReference>
<dbReference type="Pfam" id="PF16991">
    <property type="entry name" value="SIR4_SID"/>
    <property type="match status" value="1"/>
</dbReference>
<feature type="compositionally biased region" description="Low complexity" evidence="2">
    <location>
        <begin position="74"/>
        <end position="87"/>
    </location>
</feature>
<feature type="compositionally biased region" description="Basic and acidic residues" evidence="2">
    <location>
        <begin position="1114"/>
        <end position="1150"/>
    </location>
</feature>
<feature type="compositionally biased region" description="Polar residues" evidence="2">
    <location>
        <begin position="493"/>
        <end position="517"/>
    </location>
</feature>
<keyword evidence="1" id="KW-0175">Coiled coil</keyword>
<feature type="domain" description="Sir4 SID" evidence="3">
    <location>
        <begin position="695"/>
        <end position="844"/>
    </location>
</feature>
<dbReference type="Gene3D" id="3.40.50.10190">
    <property type="entry name" value="BRCT domain"/>
    <property type="match status" value="1"/>
</dbReference>
<dbReference type="Proteomes" id="UP000510647">
    <property type="component" value="Chromosome 7"/>
</dbReference>
<feature type="region of interest" description="Disordered" evidence="2">
    <location>
        <begin position="697"/>
        <end position="728"/>
    </location>
</feature>
<dbReference type="GO" id="GO:0030261">
    <property type="term" value="P:chromosome condensation"/>
    <property type="evidence" value="ECO:0007669"/>
    <property type="project" value="InterPro"/>
</dbReference>
<dbReference type="InterPro" id="IPR036420">
    <property type="entry name" value="BRCT_dom_sf"/>
</dbReference>
<feature type="region of interest" description="Disordered" evidence="2">
    <location>
        <begin position="1041"/>
        <end position="1083"/>
    </location>
</feature>
<feature type="region of interest" description="Disordered" evidence="2">
    <location>
        <begin position="285"/>
        <end position="312"/>
    </location>
</feature>
<feature type="region of interest" description="Disordered" evidence="2">
    <location>
        <begin position="1109"/>
        <end position="1190"/>
    </location>
</feature>
<dbReference type="GO" id="GO:0030527">
    <property type="term" value="F:structural constituent of chromatin"/>
    <property type="evidence" value="ECO:0007669"/>
    <property type="project" value="InterPro"/>
</dbReference>
<dbReference type="Gene3D" id="1.20.5.730">
    <property type="entry name" value="Single helix bin"/>
    <property type="match status" value="1"/>
</dbReference>
<evidence type="ECO:0000259" key="3">
    <source>
        <dbReference type="Pfam" id="PF16991"/>
    </source>
</evidence>
<feature type="region of interest" description="Disordered" evidence="2">
    <location>
        <begin position="736"/>
        <end position="755"/>
    </location>
</feature>
<dbReference type="EMBL" id="CP059273">
    <property type="protein sequence ID" value="QLQ81939.1"/>
    <property type="molecule type" value="Genomic_DNA"/>
</dbReference>
<name>A0A7H9HXJ6_9SACH</name>
<proteinExistence type="predicted"/>